<keyword evidence="7" id="KW-0862">Zinc</keyword>
<dbReference type="Gene3D" id="3.40.50.720">
    <property type="entry name" value="NAD(P)-binding Rossmann-like Domain"/>
    <property type="match status" value="1"/>
</dbReference>
<feature type="domain" description="Lactate/malate dehydrogenase C-terminal" evidence="11">
    <location>
        <begin position="632"/>
        <end position="794"/>
    </location>
</feature>
<dbReference type="STRING" id="183478.A0A364N4K4"/>
<dbReference type="GO" id="GO:0005737">
    <property type="term" value="C:cytoplasm"/>
    <property type="evidence" value="ECO:0007669"/>
    <property type="project" value="InterPro"/>
</dbReference>
<dbReference type="CDD" id="cd00300">
    <property type="entry name" value="LDH_like"/>
    <property type="match status" value="1"/>
</dbReference>
<sequence>MEKSGDLPVSEKHAAPPRGRSPRRRMCGVDDVIFCIVLLLIAFVIWSSEIRALFPTPKKHGCGMHMTVEERAVKILKENPLIDGHNDLMIFIRGQYQNHIYNESGSDFAEKFENGGLAQHVDIPRLEKGMQGGAFWSAFWPCPLGDGTNFSDERYHDMLNQSVVQATLGQLDLFNRLGQSFPKYFTPSSNSADAIKAFEKGDFIAPVIIEGLHQIGNSISNLRLYHQLGVRYATLTWNCHNKYADAAVETAADFSSHIAKPYWNGLSPAGRDLVKEMNRLGMLVDLAHVSQDTMRDVLVGNGSGNWNGSLAPPIFSHSSAHAICPHPRNVPDDVLQLVKQRNSIVMVNFNPDFVSCKTSQTPNSFPEFVPENNTLAHVVRHIRHIGELIGYDHVGIGTDYDGIEKTPVGLEDVSKFPDLIAELLRQGISDEDAAKIAGRNLLRVWGEADKVAKKLQKTMSPLEDEVQNQWDDETDDPSKPTIMTQPKLKTTIAILGCGDVGSTLAYTLILQPICSEVILVDPKQSLLTAQVRDLSDATHRSGSSVKIRAGTHADAGQADIVVITAGAKQKPGESRLSLLSRNLHILESIFSAMAPISPHTILLLVANPVDILTYFARKMSGLPESQVLGTGTSLDSARLRGLLAEEAEVAPSSIDAYVLGEHGDSQFIAWSSATIGTTPLTLALPSSTLTPTLKATISEQTRGAAGSIIAAKGCTSYGIGAIAASICKYILFDSRSVRPLSFYQPELGCCLSMPAVVGRKGIVKAMPVQLDEGERAQLEACAKGLRGVIEGAEKELNADRVLEKALQEDKGV</sequence>
<keyword evidence="7" id="KW-0479">Metal-binding</keyword>
<evidence type="ECO:0000256" key="4">
    <source>
        <dbReference type="ARBA" id="ARBA00023002"/>
    </source>
</evidence>
<evidence type="ECO:0000256" key="7">
    <source>
        <dbReference type="RuleBase" id="RU341113"/>
    </source>
</evidence>
<dbReference type="GO" id="GO:0004459">
    <property type="term" value="F:L-lactate dehydrogenase (NAD+) activity"/>
    <property type="evidence" value="ECO:0007669"/>
    <property type="project" value="UniProtKB-EC"/>
</dbReference>
<comment type="catalytic activity">
    <reaction evidence="6">
        <text>(S)-lactate + NAD(+) = pyruvate + NADH + H(+)</text>
        <dbReference type="Rhea" id="RHEA:23444"/>
        <dbReference type="ChEBI" id="CHEBI:15361"/>
        <dbReference type="ChEBI" id="CHEBI:15378"/>
        <dbReference type="ChEBI" id="CHEBI:16651"/>
        <dbReference type="ChEBI" id="CHEBI:57540"/>
        <dbReference type="ChEBI" id="CHEBI:57945"/>
        <dbReference type="EC" id="1.1.1.27"/>
    </reaction>
</comment>
<dbReference type="InterPro" id="IPR001236">
    <property type="entry name" value="Lactate/malate_DH_N"/>
</dbReference>
<keyword evidence="9" id="KW-1133">Transmembrane helix</keyword>
<feature type="transmembrane region" description="Helical" evidence="9">
    <location>
        <begin position="28"/>
        <end position="46"/>
    </location>
</feature>
<evidence type="ECO:0000256" key="6">
    <source>
        <dbReference type="RuleBase" id="RU000496"/>
    </source>
</evidence>
<comment type="similarity">
    <text evidence="7">Belongs to the metallo-dependent hydrolases superfamily. Peptidase M19 family.</text>
</comment>
<dbReference type="EC" id="1.1.1.27" evidence="6"/>
<evidence type="ECO:0000259" key="11">
    <source>
        <dbReference type="Pfam" id="PF02866"/>
    </source>
</evidence>
<keyword evidence="7" id="KW-0482">Metalloprotease</keyword>
<dbReference type="PROSITE" id="PS00064">
    <property type="entry name" value="L_LDH"/>
    <property type="match status" value="1"/>
</dbReference>
<evidence type="ECO:0000256" key="5">
    <source>
        <dbReference type="ARBA" id="ARBA00023027"/>
    </source>
</evidence>
<gene>
    <name evidence="12" type="ORF">DDE83_004767</name>
</gene>
<keyword evidence="9" id="KW-0812">Transmembrane</keyword>
<dbReference type="PROSITE" id="PS51365">
    <property type="entry name" value="RENAL_DIPEPTIDASE_2"/>
    <property type="match status" value="1"/>
</dbReference>
<dbReference type="GO" id="GO:0070573">
    <property type="term" value="F:metallodipeptidase activity"/>
    <property type="evidence" value="ECO:0007669"/>
    <property type="project" value="InterPro"/>
</dbReference>
<dbReference type="GO" id="GO:0006508">
    <property type="term" value="P:proteolysis"/>
    <property type="evidence" value="ECO:0007669"/>
    <property type="project" value="UniProtKB-KW"/>
</dbReference>
<dbReference type="GO" id="GO:0019752">
    <property type="term" value="P:carboxylic acid metabolic process"/>
    <property type="evidence" value="ECO:0007669"/>
    <property type="project" value="InterPro"/>
</dbReference>
<dbReference type="SUPFAM" id="SSF51735">
    <property type="entry name" value="NAD(P)-binding Rossmann-fold domains"/>
    <property type="match status" value="1"/>
</dbReference>
<dbReference type="InterPro" id="IPR011304">
    <property type="entry name" value="L-lactate_DH"/>
</dbReference>
<evidence type="ECO:0000313" key="12">
    <source>
        <dbReference type="EMBL" id="RAR11124.1"/>
    </source>
</evidence>
<keyword evidence="7" id="KW-0645">Protease</keyword>
<keyword evidence="5 6" id="KW-0520">NAD</keyword>
<dbReference type="InterPro" id="IPR001557">
    <property type="entry name" value="L-lactate/malate_DH"/>
</dbReference>
<dbReference type="CDD" id="cd01301">
    <property type="entry name" value="rDP_like"/>
    <property type="match status" value="1"/>
</dbReference>
<dbReference type="SUPFAM" id="SSF51556">
    <property type="entry name" value="Metallo-dependent hydrolases"/>
    <property type="match status" value="1"/>
</dbReference>
<keyword evidence="13" id="KW-1185">Reference proteome</keyword>
<dbReference type="AlphaFoldDB" id="A0A364N4K4"/>
<protein>
    <recommendedName>
        <fullName evidence="6 7">Multifunctional fusion protein</fullName>
    </recommendedName>
    <domain>
        <recommendedName>
            <fullName evidence="6">L-lactate dehydrogenase</fullName>
            <ecNumber evidence="6">1.1.1.27</ecNumber>
        </recommendedName>
    </domain>
    <domain>
        <recommendedName>
            <fullName evidence="7">Dipeptidase</fullName>
            <ecNumber evidence="7">3.4.13.19</ecNumber>
        </recommendedName>
    </domain>
</protein>
<evidence type="ECO:0000256" key="8">
    <source>
        <dbReference type="SAM" id="MobiDB-lite"/>
    </source>
</evidence>
<dbReference type="PANTHER" id="PTHR10443:SF12">
    <property type="entry name" value="DIPEPTIDASE"/>
    <property type="match status" value="1"/>
</dbReference>
<comment type="similarity">
    <text evidence="2">Belongs to the LDH/MDH superfamily. LDH family.</text>
</comment>
<organism evidence="12 13">
    <name type="scientific">Stemphylium lycopersici</name>
    <name type="common">Tomato gray leaf spot disease fungus</name>
    <name type="synonym">Thyrospora lycopersici</name>
    <dbReference type="NCBI Taxonomy" id="183478"/>
    <lineage>
        <taxon>Eukaryota</taxon>
        <taxon>Fungi</taxon>
        <taxon>Dikarya</taxon>
        <taxon>Ascomycota</taxon>
        <taxon>Pezizomycotina</taxon>
        <taxon>Dothideomycetes</taxon>
        <taxon>Pleosporomycetidae</taxon>
        <taxon>Pleosporales</taxon>
        <taxon>Pleosporineae</taxon>
        <taxon>Pleosporaceae</taxon>
        <taxon>Stemphylium</taxon>
    </lineage>
</organism>
<dbReference type="InterPro" id="IPR018177">
    <property type="entry name" value="L-lactate_DH_AS"/>
</dbReference>
<feature type="region of interest" description="Disordered" evidence="8">
    <location>
        <begin position="462"/>
        <end position="483"/>
    </location>
</feature>
<dbReference type="SUPFAM" id="SSF56327">
    <property type="entry name" value="LDH C-terminal domain-like"/>
    <property type="match status" value="1"/>
</dbReference>
<keyword evidence="4 6" id="KW-0560">Oxidoreductase</keyword>
<evidence type="ECO:0000259" key="10">
    <source>
        <dbReference type="Pfam" id="PF00056"/>
    </source>
</evidence>
<keyword evidence="9" id="KW-0472">Membrane</keyword>
<dbReference type="Gene3D" id="3.20.20.140">
    <property type="entry name" value="Metal-dependent hydrolases"/>
    <property type="match status" value="1"/>
</dbReference>
<comment type="caution">
    <text evidence="12">The sequence shown here is derived from an EMBL/GenBank/DDBJ whole genome shotgun (WGS) entry which is preliminary data.</text>
</comment>
<dbReference type="UniPathway" id="UPA00554">
    <property type="reaction ID" value="UER00611"/>
</dbReference>
<evidence type="ECO:0000256" key="2">
    <source>
        <dbReference type="ARBA" id="ARBA00006054"/>
    </source>
</evidence>
<dbReference type="Pfam" id="PF01244">
    <property type="entry name" value="Peptidase_M19"/>
    <property type="match status" value="1"/>
</dbReference>
<dbReference type="GO" id="GO:0046872">
    <property type="term" value="F:metal ion binding"/>
    <property type="evidence" value="ECO:0007669"/>
    <property type="project" value="UniProtKB-UniRule"/>
</dbReference>
<reference evidence="13" key="1">
    <citation type="submission" date="2018-05" db="EMBL/GenBank/DDBJ databases">
        <title>Draft genome sequence of Stemphylium lycopersici strain CIDEFI 213.</title>
        <authorList>
            <person name="Medina R."/>
            <person name="Franco M.E.E."/>
            <person name="Lucentini C.G."/>
            <person name="Saparrat M.C.N."/>
            <person name="Balatti P.A."/>
        </authorList>
    </citation>
    <scope>NUCLEOTIDE SEQUENCE [LARGE SCALE GENOMIC DNA]</scope>
    <source>
        <strain evidence="13">CIDEFI 213</strain>
    </source>
</reference>
<comment type="pathway">
    <text evidence="1 6">Fermentation; pyruvate fermentation to lactate; (S)-lactate from pyruvate: step 1/1.</text>
</comment>
<proteinExistence type="inferred from homology"/>
<evidence type="ECO:0000256" key="9">
    <source>
        <dbReference type="SAM" id="Phobius"/>
    </source>
</evidence>
<dbReference type="InterPro" id="IPR008257">
    <property type="entry name" value="Pept_M19"/>
</dbReference>
<accession>A0A364N4K4</accession>
<name>A0A364N4K4_STELY</name>
<dbReference type="PRINTS" id="PR00086">
    <property type="entry name" value="LLDHDRGNASE"/>
</dbReference>
<dbReference type="Pfam" id="PF00056">
    <property type="entry name" value="Ldh_1_N"/>
    <property type="match status" value="1"/>
</dbReference>
<evidence type="ECO:0000313" key="13">
    <source>
        <dbReference type="Proteomes" id="UP000249619"/>
    </source>
</evidence>
<keyword evidence="7" id="KW-0378">Hydrolase</keyword>
<dbReference type="Gene3D" id="3.90.110.10">
    <property type="entry name" value="Lactate dehydrogenase/glycoside hydrolase, family 4, C-terminal"/>
    <property type="match status" value="1"/>
</dbReference>
<evidence type="ECO:0000256" key="3">
    <source>
        <dbReference type="ARBA" id="ARBA00022997"/>
    </source>
</evidence>
<dbReference type="Pfam" id="PF02866">
    <property type="entry name" value="Ldh_1_C"/>
    <property type="match status" value="1"/>
</dbReference>
<dbReference type="EMBL" id="QGDH01000060">
    <property type="protein sequence ID" value="RAR11124.1"/>
    <property type="molecule type" value="Genomic_DNA"/>
</dbReference>
<feature type="compositionally biased region" description="Basic and acidic residues" evidence="8">
    <location>
        <begin position="1"/>
        <end position="14"/>
    </location>
</feature>
<dbReference type="EC" id="3.4.13.19" evidence="7"/>
<keyword evidence="3 7" id="KW-0224">Dipeptidase</keyword>
<dbReference type="InterPro" id="IPR015955">
    <property type="entry name" value="Lactate_DH/Glyco_Ohase_4_C"/>
</dbReference>
<dbReference type="NCBIfam" id="TIGR01771">
    <property type="entry name" value="L-LDH-NAD"/>
    <property type="match status" value="1"/>
</dbReference>
<feature type="compositionally biased region" description="Acidic residues" evidence="8">
    <location>
        <begin position="462"/>
        <end position="475"/>
    </location>
</feature>
<dbReference type="InterPro" id="IPR022383">
    <property type="entry name" value="Lactate/malate_DH_C"/>
</dbReference>
<dbReference type="InterPro" id="IPR036291">
    <property type="entry name" value="NAD(P)-bd_dom_sf"/>
</dbReference>
<dbReference type="PANTHER" id="PTHR10443">
    <property type="entry name" value="MICROSOMAL DIPEPTIDASE"/>
    <property type="match status" value="1"/>
</dbReference>
<dbReference type="InterPro" id="IPR032466">
    <property type="entry name" value="Metal_Hydrolase"/>
</dbReference>
<dbReference type="Proteomes" id="UP000249619">
    <property type="component" value="Unassembled WGS sequence"/>
</dbReference>
<comment type="cofactor">
    <cofactor evidence="7">
        <name>Zn(2+)</name>
        <dbReference type="ChEBI" id="CHEBI:29105"/>
    </cofactor>
</comment>
<comment type="catalytic activity">
    <reaction evidence="7">
        <text>an L-aminoacyl-L-amino acid + H2O = 2 an L-alpha-amino acid</text>
        <dbReference type="Rhea" id="RHEA:48940"/>
        <dbReference type="ChEBI" id="CHEBI:15377"/>
        <dbReference type="ChEBI" id="CHEBI:59869"/>
        <dbReference type="ChEBI" id="CHEBI:77460"/>
        <dbReference type="EC" id="3.4.13.19"/>
    </reaction>
</comment>
<feature type="domain" description="Lactate/malate dehydrogenase N-terminal" evidence="10">
    <location>
        <begin position="492"/>
        <end position="629"/>
    </location>
</feature>
<feature type="region of interest" description="Disordered" evidence="8">
    <location>
        <begin position="1"/>
        <end position="22"/>
    </location>
</feature>
<evidence type="ECO:0000256" key="1">
    <source>
        <dbReference type="ARBA" id="ARBA00004843"/>
    </source>
</evidence>